<dbReference type="Gene3D" id="2.60.98.20">
    <property type="entry name" value="Flagellar hook protein FlgE"/>
    <property type="match status" value="1"/>
</dbReference>
<dbReference type="Pfam" id="PF07559">
    <property type="entry name" value="FlgE_D2"/>
    <property type="match status" value="1"/>
</dbReference>
<feature type="domain" description="Flagellar hook protein FlgE/F/G-like D1" evidence="9">
    <location>
        <begin position="84"/>
        <end position="141"/>
    </location>
</feature>
<evidence type="ECO:0000256" key="3">
    <source>
        <dbReference type="ARBA" id="ARBA00019015"/>
    </source>
</evidence>
<organism evidence="10 11">
    <name type="scientific">Uliginosibacterium sediminicola</name>
    <dbReference type="NCBI Taxonomy" id="2024550"/>
    <lineage>
        <taxon>Bacteria</taxon>
        <taxon>Pseudomonadati</taxon>
        <taxon>Pseudomonadota</taxon>
        <taxon>Betaproteobacteria</taxon>
        <taxon>Rhodocyclales</taxon>
        <taxon>Zoogloeaceae</taxon>
        <taxon>Uliginosibacterium</taxon>
    </lineage>
</organism>
<name>A0ABU9YWC2_9RHOO</name>
<dbReference type="InterPro" id="IPR011491">
    <property type="entry name" value="FlgE_D2"/>
</dbReference>
<comment type="function">
    <text evidence="5">A flexible structure which links the flagellar filament to the drive apparatus in the basal body.</text>
</comment>
<evidence type="ECO:0000259" key="7">
    <source>
        <dbReference type="Pfam" id="PF06429"/>
    </source>
</evidence>
<comment type="caution">
    <text evidence="10">The sequence shown here is derived from an EMBL/GenBank/DDBJ whole genome shotgun (WGS) entry which is preliminary data.</text>
</comment>
<dbReference type="PANTHER" id="PTHR30435">
    <property type="entry name" value="FLAGELLAR PROTEIN"/>
    <property type="match status" value="1"/>
</dbReference>
<evidence type="ECO:0000256" key="4">
    <source>
        <dbReference type="ARBA" id="ARBA00023143"/>
    </source>
</evidence>
<evidence type="ECO:0000259" key="8">
    <source>
        <dbReference type="Pfam" id="PF07559"/>
    </source>
</evidence>
<evidence type="ECO:0000313" key="10">
    <source>
        <dbReference type="EMBL" id="MEN3068005.1"/>
    </source>
</evidence>
<dbReference type="NCBIfam" id="TIGR03506">
    <property type="entry name" value="FlgEFG_subfam"/>
    <property type="match status" value="1"/>
</dbReference>
<dbReference type="InterPro" id="IPR001444">
    <property type="entry name" value="Flag_bb_rod_N"/>
</dbReference>
<dbReference type="InterPro" id="IPR037925">
    <property type="entry name" value="FlgE/F/G-like"/>
</dbReference>
<sequence>MALQSGLSGLNAAAKSLDVISNNVSNGSTVGFKLSSSVFSDLFASAINGAASSTQVGIGTSISKVAQQFSQGNISTSSNPLDMAINGDGFFRLSDAGTISFTRNGQFQLDKNGYVSSSSGLHLTGYGVDANGKIVAGPLSDIRVNNAILPPVATGQSSAGTGIEIQMNFNAADEVKTDSAGTAVATFNQADGTTYNFSTSVSVYDQSGAQHSLGLFFQKQFPGTSTTDWKIYTSVDGGTASTTAQTLTFDNTTGKVSGSGLLSIGIDIDQSVYTAPDMTGVPLNFTGSTQYSGSYAVNSSTQDGYAAGQLSGIAIDATGVVKGKYSNGQTTNLGQVVLAHFADPGGLQSAGGNLWSESAASGQPQVGAPGTGQLGAIQSGALEDSNVDLTAELVNMITAQRNYQANAQSIKTQDQLMQTLVNLR</sequence>
<gene>
    <name evidence="10" type="primary">flgE</name>
    <name evidence="10" type="ORF">ABDB84_05895</name>
</gene>
<feature type="domain" description="Flagellar hook protein FlgE D2" evidence="8">
    <location>
        <begin position="181"/>
        <end position="305"/>
    </location>
</feature>
<dbReference type="PROSITE" id="PS00588">
    <property type="entry name" value="FLAGELLA_BB_ROD"/>
    <property type="match status" value="1"/>
</dbReference>
<feature type="domain" description="Flagellar basal body rod protein N-terminal" evidence="6">
    <location>
        <begin position="3"/>
        <end position="33"/>
    </location>
</feature>
<evidence type="ECO:0000313" key="11">
    <source>
        <dbReference type="Proteomes" id="UP001410394"/>
    </source>
</evidence>
<keyword evidence="10" id="KW-0282">Flagellum</keyword>
<dbReference type="PANTHER" id="PTHR30435:SF1">
    <property type="entry name" value="FLAGELLAR HOOK PROTEIN FLGE"/>
    <property type="match status" value="1"/>
</dbReference>
<reference evidence="10 11" key="1">
    <citation type="journal article" date="2018" name="Int. J. Syst. Evol. Microbiol.">
        <title>Uliginosibacterium sediminicola sp. nov., isolated from freshwater sediment.</title>
        <authorList>
            <person name="Hwang W.M."/>
            <person name="Kim S.M."/>
            <person name="Kang K."/>
            <person name="Ahn T.Y."/>
        </authorList>
    </citation>
    <scope>NUCLEOTIDE SEQUENCE [LARGE SCALE GENOMIC DNA]</scope>
    <source>
        <strain evidence="10 11">M1-21</strain>
    </source>
</reference>
<keyword evidence="11" id="KW-1185">Reference proteome</keyword>
<proteinExistence type="inferred from homology"/>
<protein>
    <recommendedName>
        <fullName evidence="3 5">Flagellar hook protein FlgE</fullName>
    </recommendedName>
</protein>
<dbReference type="InterPro" id="IPR010930">
    <property type="entry name" value="Flg_bb/hook_C_dom"/>
</dbReference>
<dbReference type="Pfam" id="PF06429">
    <property type="entry name" value="Flg_bbr_C"/>
    <property type="match status" value="1"/>
</dbReference>
<dbReference type="InterPro" id="IPR037058">
    <property type="entry name" value="Falgellar_hook_FlgE_sf"/>
</dbReference>
<evidence type="ECO:0000256" key="5">
    <source>
        <dbReference type="RuleBase" id="RU362116"/>
    </source>
</evidence>
<dbReference type="Pfam" id="PF22692">
    <property type="entry name" value="LlgE_F_G_D1"/>
    <property type="match status" value="1"/>
</dbReference>
<dbReference type="RefSeq" id="WP_345918768.1">
    <property type="nucleotide sequence ID" value="NZ_JBDIVE010000002.1"/>
</dbReference>
<dbReference type="EMBL" id="JBDIVE010000002">
    <property type="protein sequence ID" value="MEN3068005.1"/>
    <property type="molecule type" value="Genomic_DNA"/>
</dbReference>
<dbReference type="InterPro" id="IPR053967">
    <property type="entry name" value="LlgE_F_G-like_D1"/>
</dbReference>
<dbReference type="SUPFAM" id="SSF117143">
    <property type="entry name" value="Flagellar hook protein flgE"/>
    <property type="match status" value="1"/>
</dbReference>
<dbReference type="InterPro" id="IPR020013">
    <property type="entry name" value="Flagellar_FlgE/F/G"/>
</dbReference>
<keyword evidence="10" id="KW-0969">Cilium</keyword>
<dbReference type="Proteomes" id="UP001410394">
    <property type="component" value="Unassembled WGS sequence"/>
</dbReference>
<evidence type="ECO:0000259" key="9">
    <source>
        <dbReference type="Pfam" id="PF22692"/>
    </source>
</evidence>
<comment type="subcellular location">
    <subcellularLocation>
        <location evidence="1 5">Bacterial flagellum basal body</location>
    </subcellularLocation>
</comment>
<dbReference type="InterPro" id="IPR019776">
    <property type="entry name" value="Flagellar_basal_body_rod_CS"/>
</dbReference>
<dbReference type="NCBIfam" id="NF004238">
    <property type="entry name" value="PRK05682.1-1"/>
    <property type="match status" value="1"/>
</dbReference>
<keyword evidence="4 5" id="KW-0975">Bacterial flagellum</keyword>
<evidence type="ECO:0000259" key="6">
    <source>
        <dbReference type="Pfam" id="PF00460"/>
    </source>
</evidence>
<comment type="similarity">
    <text evidence="2 5">Belongs to the flagella basal body rod proteins family.</text>
</comment>
<evidence type="ECO:0000256" key="1">
    <source>
        <dbReference type="ARBA" id="ARBA00004117"/>
    </source>
</evidence>
<accession>A0ABU9YWC2</accession>
<feature type="domain" description="Flagellar basal-body/hook protein C-terminal" evidence="7">
    <location>
        <begin position="378"/>
        <end position="423"/>
    </location>
</feature>
<dbReference type="Pfam" id="PF00460">
    <property type="entry name" value="Flg_bb_rod"/>
    <property type="match status" value="1"/>
</dbReference>
<evidence type="ECO:0000256" key="2">
    <source>
        <dbReference type="ARBA" id="ARBA00009677"/>
    </source>
</evidence>
<keyword evidence="10" id="KW-0966">Cell projection</keyword>